<evidence type="ECO:0000313" key="3">
    <source>
        <dbReference type="Proteomes" id="UP000250235"/>
    </source>
</evidence>
<organism evidence="2 3">
    <name type="scientific">Dorcoceras hygrometricum</name>
    <dbReference type="NCBI Taxonomy" id="472368"/>
    <lineage>
        <taxon>Eukaryota</taxon>
        <taxon>Viridiplantae</taxon>
        <taxon>Streptophyta</taxon>
        <taxon>Embryophyta</taxon>
        <taxon>Tracheophyta</taxon>
        <taxon>Spermatophyta</taxon>
        <taxon>Magnoliopsida</taxon>
        <taxon>eudicotyledons</taxon>
        <taxon>Gunneridae</taxon>
        <taxon>Pentapetalae</taxon>
        <taxon>asterids</taxon>
        <taxon>lamiids</taxon>
        <taxon>Lamiales</taxon>
        <taxon>Gesneriaceae</taxon>
        <taxon>Didymocarpoideae</taxon>
        <taxon>Trichosporeae</taxon>
        <taxon>Loxocarpinae</taxon>
        <taxon>Dorcoceras</taxon>
    </lineage>
</organism>
<dbReference type="AlphaFoldDB" id="A0A2Z7CHC3"/>
<evidence type="ECO:0000256" key="1">
    <source>
        <dbReference type="SAM" id="MobiDB-lite"/>
    </source>
</evidence>
<dbReference type="Proteomes" id="UP000250235">
    <property type="component" value="Unassembled WGS sequence"/>
</dbReference>
<evidence type="ECO:0000313" key="2">
    <source>
        <dbReference type="EMBL" id="KZV43874.1"/>
    </source>
</evidence>
<feature type="region of interest" description="Disordered" evidence="1">
    <location>
        <begin position="144"/>
        <end position="169"/>
    </location>
</feature>
<proteinExistence type="predicted"/>
<feature type="compositionally biased region" description="Acidic residues" evidence="1">
    <location>
        <begin position="153"/>
        <end position="162"/>
    </location>
</feature>
<accession>A0A2Z7CHC3</accession>
<gene>
    <name evidence="2" type="ORF">F511_15173</name>
</gene>
<sequence>MESAVELAMETSRVDSVVPEATGSADEDSADEKRCARYGMSCDDISLDVITISSWLSADEVKRKSWSDVSLFKKQEEEEESQAGADEETVDESIISRYSRSKKKKKNRKLELMKKRRSAGALKYSAGRLCVVFQQTKLQRIQSQRKDIQTQEDSGEAFDEQDASNSSIQSKSLYESAVANQPVASFASSRQEIQAQRIEEVAKRSSRCVKSAAKQLTIYER</sequence>
<name>A0A2Z7CHC3_9LAMI</name>
<protein>
    <submittedName>
        <fullName evidence="2">Archaeal ATPase</fullName>
    </submittedName>
</protein>
<keyword evidence="3" id="KW-1185">Reference proteome</keyword>
<reference evidence="2 3" key="1">
    <citation type="journal article" date="2015" name="Proc. Natl. Acad. Sci. U.S.A.">
        <title>The resurrection genome of Boea hygrometrica: A blueprint for survival of dehydration.</title>
        <authorList>
            <person name="Xiao L."/>
            <person name="Yang G."/>
            <person name="Zhang L."/>
            <person name="Yang X."/>
            <person name="Zhao S."/>
            <person name="Ji Z."/>
            <person name="Zhou Q."/>
            <person name="Hu M."/>
            <person name="Wang Y."/>
            <person name="Chen M."/>
            <person name="Xu Y."/>
            <person name="Jin H."/>
            <person name="Xiao X."/>
            <person name="Hu G."/>
            <person name="Bao F."/>
            <person name="Hu Y."/>
            <person name="Wan P."/>
            <person name="Li L."/>
            <person name="Deng X."/>
            <person name="Kuang T."/>
            <person name="Xiang C."/>
            <person name="Zhu J.K."/>
            <person name="Oliver M.J."/>
            <person name="He Y."/>
        </authorList>
    </citation>
    <scope>NUCLEOTIDE SEQUENCE [LARGE SCALE GENOMIC DNA]</scope>
    <source>
        <strain evidence="3">cv. XS01</strain>
    </source>
</reference>
<feature type="region of interest" description="Disordered" evidence="1">
    <location>
        <begin position="1"/>
        <end position="32"/>
    </location>
</feature>
<dbReference type="EMBL" id="KQ997607">
    <property type="protein sequence ID" value="KZV43874.1"/>
    <property type="molecule type" value="Genomic_DNA"/>
</dbReference>